<keyword evidence="9" id="KW-0066">ATP synthesis</keyword>
<dbReference type="PRINTS" id="PR00126">
    <property type="entry name" value="ATPASEGAMMA"/>
</dbReference>
<keyword evidence="7" id="KW-0472">Membrane</keyword>
<dbReference type="Gene3D" id="1.10.287.80">
    <property type="entry name" value="ATP synthase, gamma subunit, helix hairpin domain"/>
    <property type="match status" value="1"/>
</dbReference>
<keyword evidence="12" id="KW-1185">Reference proteome</keyword>
<dbReference type="RefSeq" id="WP_139940804.1">
    <property type="nucleotide sequence ID" value="NZ_JBHSYP010000006.1"/>
</dbReference>
<dbReference type="AlphaFoldDB" id="A0A501PH90"/>
<dbReference type="EMBL" id="VFIY01000010">
    <property type="protein sequence ID" value="TPD59833.1"/>
    <property type="molecule type" value="Genomic_DNA"/>
</dbReference>
<evidence type="ECO:0000256" key="4">
    <source>
        <dbReference type="ARBA" id="ARBA00022448"/>
    </source>
</evidence>
<dbReference type="Gene3D" id="3.40.1380.10">
    <property type="match status" value="1"/>
</dbReference>
<evidence type="ECO:0008006" key="13">
    <source>
        <dbReference type="Google" id="ProtNLM"/>
    </source>
</evidence>
<evidence type="ECO:0000256" key="9">
    <source>
        <dbReference type="ARBA" id="ARBA00023310"/>
    </source>
</evidence>
<keyword evidence="10" id="KW-0175">Coiled coil</keyword>
<comment type="caution">
    <text evidence="11">The sequence shown here is derived from an EMBL/GenBank/DDBJ whole genome shotgun (WGS) entry which is preliminary data.</text>
</comment>
<evidence type="ECO:0000256" key="3">
    <source>
        <dbReference type="ARBA" id="ARBA00007681"/>
    </source>
</evidence>
<evidence type="ECO:0000256" key="6">
    <source>
        <dbReference type="ARBA" id="ARBA00023065"/>
    </source>
</evidence>
<dbReference type="Pfam" id="PF00231">
    <property type="entry name" value="ATP-synt"/>
    <property type="match status" value="1"/>
</dbReference>
<evidence type="ECO:0000256" key="8">
    <source>
        <dbReference type="ARBA" id="ARBA00023196"/>
    </source>
</evidence>
<evidence type="ECO:0000256" key="1">
    <source>
        <dbReference type="ARBA" id="ARBA00003456"/>
    </source>
</evidence>
<evidence type="ECO:0000256" key="10">
    <source>
        <dbReference type="SAM" id="Coils"/>
    </source>
</evidence>
<organism evidence="11 12">
    <name type="scientific">Emcibacter nanhaiensis</name>
    <dbReference type="NCBI Taxonomy" id="1505037"/>
    <lineage>
        <taxon>Bacteria</taxon>
        <taxon>Pseudomonadati</taxon>
        <taxon>Pseudomonadota</taxon>
        <taxon>Alphaproteobacteria</taxon>
        <taxon>Emcibacterales</taxon>
        <taxon>Emcibacteraceae</taxon>
        <taxon>Emcibacter</taxon>
    </lineage>
</organism>
<feature type="coiled-coil region" evidence="10">
    <location>
        <begin position="221"/>
        <end position="248"/>
    </location>
</feature>
<reference evidence="12" key="1">
    <citation type="submission" date="2019-06" db="EMBL/GenBank/DDBJ databases">
        <title>The complete genome of Emcibacter congregatus ZYLT.</title>
        <authorList>
            <person name="Zhao Z."/>
        </authorList>
    </citation>
    <scope>NUCLEOTIDE SEQUENCE [LARGE SCALE GENOMIC DNA]</scope>
    <source>
        <strain evidence="12">MCCC 1A06723</strain>
    </source>
</reference>
<gene>
    <name evidence="11" type="ORF">FIV46_10120</name>
</gene>
<dbReference type="Proteomes" id="UP000319148">
    <property type="component" value="Unassembled WGS sequence"/>
</dbReference>
<dbReference type="SUPFAM" id="SSF52943">
    <property type="entry name" value="ATP synthase (F1-ATPase), gamma subunit"/>
    <property type="match status" value="1"/>
</dbReference>
<keyword evidence="4" id="KW-0813">Transport</keyword>
<proteinExistence type="inferred from homology"/>
<evidence type="ECO:0000256" key="2">
    <source>
        <dbReference type="ARBA" id="ARBA00004170"/>
    </source>
</evidence>
<keyword evidence="5" id="KW-0375">Hydrogen ion transport</keyword>
<keyword evidence="8" id="KW-0139">CF(1)</keyword>
<sequence length="271" mass="29999">MSKRRNIARKLERYDDVRSMLSAMKNLALMEVHKLGQSLDRQKQVLGTVERVAADFSSFYDLPLEQAGGITIVIGAERGFCGEFNAELVAPALEAQERGEKILVVGNRLADRLEEEGRVESLAGAVVAEEIPQVLERVAGWLEHTQQACPGLSSTVKVLYQDEAEGGPHLKTVAPLPVPDRPATVPSHKPLLNLTAPDFTALLGEQALLLSLEGTFMMSLATENRRRLEHMEKALHRLEETTRDLTQRMNMARQGEIIQEIETIMLGAEAL</sequence>
<dbReference type="InterPro" id="IPR000131">
    <property type="entry name" value="ATP_synth_F1_gsu"/>
</dbReference>
<evidence type="ECO:0000256" key="5">
    <source>
        <dbReference type="ARBA" id="ARBA00022781"/>
    </source>
</evidence>
<dbReference type="GO" id="GO:0045259">
    <property type="term" value="C:proton-transporting ATP synthase complex"/>
    <property type="evidence" value="ECO:0007669"/>
    <property type="project" value="UniProtKB-KW"/>
</dbReference>
<evidence type="ECO:0000313" key="11">
    <source>
        <dbReference type="EMBL" id="TPD59833.1"/>
    </source>
</evidence>
<dbReference type="InterPro" id="IPR035968">
    <property type="entry name" value="ATP_synth_F1_ATPase_gsu"/>
</dbReference>
<keyword evidence="6" id="KW-0406">Ion transport</keyword>
<name>A0A501PH90_9PROT</name>
<protein>
    <recommendedName>
        <fullName evidence="13">F0F1 ATP synthase subunit gamma</fullName>
    </recommendedName>
</protein>
<dbReference type="GO" id="GO:0046933">
    <property type="term" value="F:proton-transporting ATP synthase activity, rotational mechanism"/>
    <property type="evidence" value="ECO:0007669"/>
    <property type="project" value="InterPro"/>
</dbReference>
<evidence type="ECO:0000256" key="7">
    <source>
        <dbReference type="ARBA" id="ARBA00023136"/>
    </source>
</evidence>
<comment type="subcellular location">
    <subcellularLocation>
        <location evidence="2">Membrane</location>
        <topology evidence="2">Peripheral membrane protein</topology>
    </subcellularLocation>
</comment>
<accession>A0A501PH90</accession>
<evidence type="ECO:0000313" key="12">
    <source>
        <dbReference type="Proteomes" id="UP000319148"/>
    </source>
</evidence>
<comment type="similarity">
    <text evidence="3">Belongs to the ATPase gamma chain family.</text>
</comment>
<comment type="function">
    <text evidence="1">Produces ATP from ADP in the presence of a proton gradient across the membrane. The gamma chain is believed to be important in regulating ATPase activity and the flow of protons through the CF(0) complex.</text>
</comment>
<dbReference type="OrthoDB" id="9812769at2"/>